<dbReference type="EMBL" id="MAEL01000062">
    <property type="protein sequence ID" value="KAF1301072.1"/>
    <property type="molecule type" value="Genomic_DNA"/>
</dbReference>
<keyword evidence="1" id="KW-0812">Transmembrane</keyword>
<dbReference type="InterPro" id="IPR008407">
    <property type="entry name" value="Brnchd-chn_aa_trnsp_AzlD"/>
</dbReference>
<accession>A0ABQ6YVG2</accession>
<evidence type="ECO:0000313" key="2">
    <source>
        <dbReference type="EMBL" id="KAF1301072.1"/>
    </source>
</evidence>
<evidence type="ECO:0000313" key="3">
    <source>
        <dbReference type="Proteomes" id="UP000782705"/>
    </source>
</evidence>
<protein>
    <submittedName>
        <fullName evidence="2">Branched-chain amino acid ABC transporter</fullName>
    </submittedName>
</protein>
<keyword evidence="3" id="KW-1185">Reference proteome</keyword>
<feature type="transmembrane region" description="Helical" evidence="1">
    <location>
        <begin position="6"/>
        <end position="27"/>
    </location>
</feature>
<dbReference type="RefSeq" id="WP_161903394.1">
    <property type="nucleotide sequence ID" value="NZ_MAEL01000062.1"/>
</dbReference>
<keyword evidence="1" id="KW-1133">Transmembrane helix</keyword>
<proteinExistence type="predicted"/>
<comment type="caution">
    <text evidence="2">The sequence shown here is derived from an EMBL/GenBank/DDBJ whole genome shotgun (WGS) entry which is preliminary data.</text>
</comment>
<evidence type="ECO:0000256" key="1">
    <source>
        <dbReference type="SAM" id="Phobius"/>
    </source>
</evidence>
<organism evidence="2 3">
    <name type="scientific">Candidatus Enterococcus willemsii</name>
    <dbReference type="NCBI Taxonomy" id="1857215"/>
    <lineage>
        <taxon>Bacteria</taxon>
        <taxon>Bacillati</taxon>
        <taxon>Bacillota</taxon>
        <taxon>Bacilli</taxon>
        <taxon>Lactobacillales</taxon>
        <taxon>Enterococcaceae</taxon>
        <taxon>Enterococcus</taxon>
    </lineage>
</organism>
<sequence>MSSTFLIMIAGCFLVTWLPRILPFVFAKRLEFPEKLHLFLSYLPLCILAALLVQSLLSIQSGKAPILKLQETLACIPTLMVGIYTKNLMKIVITGIISIAVIRLVL</sequence>
<gene>
    <name evidence="2" type="ORF">BAU17_09630</name>
</gene>
<feature type="transmembrane region" description="Helical" evidence="1">
    <location>
        <begin position="88"/>
        <end position="105"/>
    </location>
</feature>
<reference evidence="2 3" key="1">
    <citation type="submission" date="2016-06" db="EMBL/GenBank/DDBJ databases">
        <title>Four novel species of enterococci isolated from chicken manure.</title>
        <authorList>
            <person name="Van Tyne D."/>
        </authorList>
    </citation>
    <scope>NUCLEOTIDE SEQUENCE [LARGE SCALE GENOMIC DNA]</scope>
    <source>
        <strain evidence="2 3">CU12B</strain>
    </source>
</reference>
<dbReference type="Proteomes" id="UP000782705">
    <property type="component" value="Unassembled WGS sequence"/>
</dbReference>
<feature type="transmembrane region" description="Helical" evidence="1">
    <location>
        <begin position="39"/>
        <end position="59"/>
    </location>
</feature>
<name>A0ABQ6YVG2_9ENTE</name>
<keyword evidence="1" id="KW-0472">Membrane</keyword>
<dbReference type="Pfam" id="PF05437">
    <property type="entry name" value="AzlD"/>
    <property type="match status" value="1"/>
</dbReference>